<dbReference type="EMBL" id="JAMDMM010000021">
    <property type="protein sequence ID" value="MCY9607703.1"/>
    <property type="molecule type" value="Genomic_DNA"/>
</dbReference>
<dbReference type="Pfam" id="PF13402">
    <property type="entry name" value="Peptidase_M60"/>
    <property type="match status" value="1"/>
</dbReference>
<gene>
    <name evidence="4" type="ORF">FLT43_11755</name>
    <name evidence="3" type="ORF">M5W83_11160</name>
</gene>
<dbReference type="AlphaFoldDB" id="A0AAP9DTW5"/>
<dbReference type="Pfam" id="PF17291">
    <property type="entry name" value="M60-like_N"/>
    <property type="match status" value="1"/>
</dbReference>
<dbReference type="SMART" id="SM01276">
    <property type="entry name" value="M60-like"/>
    <property type="match status" value="1"/>
</dbReference>
<dbReference type="InterPro" id="IPR042279">
    <property type="entry name" value="Pep_M60_3"/>
</dbReference>
<protein>
    <submittedName>
        <fullName evidence="3">M60 family metallopeptidase</fullName>
    </submittedName>
</protein>
<dbReference type="Gene3D" id="1.10.390.30">
    <property type="entry name" value="Peptidase M60, enhancin-like domain 3"/>
    <property type="match status" value="1"/>
</dbReference>
<dbReference type="PANTHER" id="PTHR15730">
    <property type="entry name" value="EXPERIMENTAL AUTOIMMUNE PROSTATITIS ANTIGEN 2-RELATED"/>
    <property type="match status" value="1"/>
</dbReference>
<proteinExistence type="predicted"/>
<dbReference type="PROSITE" id="PS51723">
    <property type="entry name" value="PEPTIDASE_M60"/>
    <property type="match status" value="1"/>
</dbReference>
<keyword evidence="1" id="KW-0732">Signal</keyword>
<evidence type="ECO:0000256" key="1">
    <source>
        <dbReference type="SAM" id="SignalP"/>
    </source>
</evidence>
<feature type="chain" id="PRO_5042941883" evidence="1">
    <location>
        <begin position="31"/>
        <end position="823"/>
    </location>
</feature>
<keyword evidence="6" id="KW-1185">Reference proteome</keyword>
<dbReference type="Gene3D" id="3.40.390.80">
    <property type="entry name" value="Peptidase M60, enhancin-like domain 2"/>
    <property type="match status" value="1"/>
</dbReference>
<evidence type="ECO:0000313" key="4">
    <source>
        <dbReference type="EMBL" id="QDM44087.1"/>
    </source>
</evidence>
<dbReference type="Proteomes" id="UP000315377">
    <property type="component" value="Chromosome"/>
</dbReference>
<evidence type="ECO:0000313" key="3">
    <source>
        <dbReference type="EMBL" id="MCY9607703.1"/>
    </source>
</evidence>
<organism evidence="4 5">
    <name type="scientific">Paenibacillus thiaminolyticus</name>
    <name type="common">Bacillus thiaminolyticus</name>
    <dbReference type="NCBI Taxonomy" id="49283"/>
    <lineage>
        <taxon>Bacteria</taxon>
        <taxon>Bacillati</taxon>
        <taxon>Bacillota</taxon>
        <taxon>Bacilli</taxon>
        <taxon>Bacillales</taxon>
        <taxon>Paenibacillaceae</taxon>
        <taxon>Paenibacillus</taxon>
    </lineage>
</organism>
<reference evidence="4 5" key="1">
    <citation type="submission" date="2019-07" db="EMBL/GenBank/DDBJ databases">
        <title>Paenibacillus thiaminolyticus NRRL B-4156.</title>
        <authorList>
            <person name="Hehnly C."/>
            <person name="Zhang L."/>
        </authorList>
    </citation>
    <scope>NUCLEOTIDE SEQUENCE [LARGE SCALE GENOMIC DNA]</scope>
    <source>
        <strain evidence="4 5">NRRL B-4156</strain>
    </source>
</reference>
<feature type="signal peptide" evidence="1">
    <location>
        <begin position="1"/>
        <end position="30"/>
    </location>
</feature>
<dbReference type="Proteomes" id="UP001209276">
    <property type="component" value="Unassembled WGS sequence"/>
</dbReference>
<evidence type="ECO:0000313" key="5">
    <source>
        <dbReference type="Proteomes" id="UP000315377"/>
    </source>
</evidence>
<name>A0AAP9DTW5_PANTH</name>
<sequence>MLNKKLSGIRAIWSMTLALSLLQPALQIHAEPASSGQQFSSSVNATAPSYSQHDLDVLSRDLDGIPLDGNSYNGGVAAFGEHAFAVAADPRSTSIMAAARYGQGRIAAIGGEAYFKLTEPDSSGNAIIARNILNWITEDLPLSYEQARAGQGRIAVITKTSDFAARPDLPIDITHVDRWTATDENGKTLLNPDAFPVAFIDYTYVEEEEVQPLLDYIQEGGRLVFAAKGWVFEQYPSVSKGTVQAPASLASDYPLQRLLNTAGLSLMNNQATTWDGSAPFLNLSQAAHYDANHIMAEAKAIEAGTKTIGEAAIGFPDSDGKAKMNIITLTLGSTLGSLSPASPVYAQVQEDAAKLGGMTLPVEPPAKPYSASLLPALMERLLRDPSGAKSPFADAFPGKAEAGAPEVANKRIWVDLDYSTYSYLRQFYVPQNWISTGVYAEAGKPITIDVPEGTTNLDVQIGAHTDNLSSLSLDNWKRAPVITKRETLSPGRNTITSPYGGLIYLIPTQPNPGTAVTVNLNGGVQAPYYIKGTTKLKDWQDTIRHYGSPWAELQTDRVILTLPSEYVRNLDHPDEVLKLWDDMLTEYDKLVGTAPNRSLPHRSISLPYRYVGDIQISAGFMHAGYPIMFFNDPSAIDAVTVDGIKTLDGWGWWHETGHEYQQNAWTWGKVTEVTVNIFSLYIQDHFGNPSRLLQKRSDGTTIYDTAFKYIETTNADKNFNDDNQADVWTRLVMFRQLQLAYGWDLYTKLNHDVREMPADLLPKTDQERIDLFVTKASQLSGNNLLEFFDKWGLKYSASAKSKVEAMKLPRPKKTIWTLKDKEK</sequence>
<evidence type="ECO:0000313" key="6">
    <source>
        <dbReference type="Proteomes" id="UP001209276"/>
    </source>
</evidence>
<dbReference type="InterPro" id="IPR031161">
    <property type="entry name" value="Peptidase_M60_dom"/>
</dbReference>
<accession>A0AAP9DTW5</accession>
<dbReference type="InterPro" id="IPR051244">
    <property type="entry name" value="TCAF"/>
</dbReference>
<dbReference type="GeneID" id="76996642"/>
<dbReference type="RefSeq" id="WP_087444736.1">
    <property type="nucleotide sequence ID" value="NZ_CABMNB010000047.1"/>
</dbReference>
<feature type="domain" description="Peptidase M60" evidence="2">
    <location>
        <begin position="431"/>
        <end position="742"/>
    </location>
</feature>
<dbReference type="PANTHER" id="PTHR15730:SF5">
    <property type="entry name" value="SI:CH211-210B2.2-RELATED"/>
    <property type="match status" value="1"/>
</dbReference>
<reference evidence="3 6" key="2">
    <citation type="submission" date="2022-05" db="EMBL/GenBank/DDBJ databases">
        <title>Genome Sequencing of Bee-Associated Microbes.</title>
        <authorList>
            <person name="Dunlap C."/>
        </authorList>
    </citation>
    <scope>NUCLEOTIDE SEQUENCE [LARGE SCALE GENOMIC DNA]</scope>
    <source>
        <strain evidence="3 6">NRRL B-14613</strain>
    </source>
</reference>
<dbReference type="EMBL" id="CP041405">
    <property type="protein sequence ID" value="QDM44087.1"/>
    <property type="molecule type" value="Genomic_DNA"/>
</dbReference>
<evidence type="ECO:0000259" key="2">
    <source>
        <dbReference type="PROSITE" id="PS51723"/>
    </source>
</evidence>
<dbReference type="Gene3D" id="2.60.120.1250">
    <property type="entry name" value="Peptidase M60, enhancin-like domain 1"/>
    <property type="match status" value="1"/>
</dbReference>
<dbReference type="InterPro" id="IPR035423">
    <property type="entry name" value="M60-like_N"/>
</dbReference>